<name>A0A497ZP51_9RHOB</name>
<evidence type="ECO:0000256" key="1">
    <source>
        <dbReference type="SAM" id="MobiDB-lite"/>
    </source>
</evidence>
<feature type="compositionally biased region" description="Basic and acidic residues" evidence="1">
    <location>
        <begin position="7"/>
        <end position="16"/>
    </location>
</feature>
<sequence>MAAGAYAREESPDSTRQRCRVTPGRGNPTESATEIRPPRALARGKGETVG</sequence>
<dbReference type="STRING" id="981384.GCA_000192475_01815"/>
<feature type="region of interest" description="Disordered" evidence="1">
    <location>
        <begin position="1"/>
        <end position="50"/>
    </location>
</feature>
<accession>A0A497ZP51</accession>
<dbReference type="EMBL" id="RCCT01000001">
    <property type="protein sequence ID" value="RLK11189.1"/>
    <property type="molecule type" value="Genomic_DNA"/>
</dbReference>
<protein>
    <submittedName>
        <fullName evidence="2">Uncharacterized protein</fullName>
    </submittedName>
</protein>
<evidence type="ECO:0000313" key="2">
    <source>
        <dbReference type="EMBL" id="RLK11189.1"/>
    </source>
</evidence>
<dbReference type="Proteomes" id="UP000271700">
    <property type="component" value="Unassembled WGS sequence"/>
</dbReference>
<gene>
    <name evidence="2" type="ORF">CLV75_1185</name>
</gene>
<comment type="caution">
    <text evidence="2">The sequence shown here is derived from an EMBL/GenBank/DDBJ whole genome shotgun (WGS) entry which is preliminary data.</text>
</comment>
<proteinExistence type="predicted"/>
<evidence type="ECO:0000313" key="3">
    <source>
        <dbReference type="Proteomes" id="UP000271700"/>
    </source>
</evidence>
<organism evidence="2 3">
    <name type="scientific">Ruegeria conchae</name>
    <dbReference type="NCBI Taxonomy" id="981384"/>
    <lineage>
        <taxon>Bacteria</taxon>
        <taxon>Pseudomonadati</taxon>
        <taxon>Pseudomonadota</taxon>
        <taxon>Alphaproteobacteria</taxon>
        <taxon>Rhodobacterales</taxon>
        <taxon>Roseobacteraceae</taxon>
        <taxon>Ruegeria</taxon>
    </lineage>
</organism>
<reference evidence="2 3" key="1">
    <citation type="submission" date="2018-10" db="EMBL/GenBank/DDBJ databases">
        <title>Genomic Encyclopedia of Archaeal and Bacterial Type Strains, Phase II (KMG-II): from individual species to whole genera.</title>
        <authorList>
            <person name="Goeker M."/>
        </authorList>
    </citation>
    <scope>NUCLEOTIDE SEQUENCE [LARGE SCALE GENOMIC DNA]</scope>
    <source>
        <strain evidence="2 3">DSM 29317</strain>
    </source>
</reference>
<keyword evidence="3" id="KW-1185">Reference proteome</keyword>
<dbReference type="AlphaFoldDB" id="A0A497ZP51"/>
<dbReference type="AntiFam" id="ANF00047">
    <property type="entry name" value="Overlaps RNaseP, same strand"/>
</dbReference>